<gene>
    <name evidence="3" type="ORF">HNR15_003384</name>
</gene>
<evidence type="ECO:0000313" key="4">
    <source>
        <dbReference type="Proteomes" id="UP000571817"/>
    </source>
</evidence>
<dbReference type="Gene3D" id="2.60.120.10">
    <property type="entry name" value="Jelly Rolls"/>
    <property type="match status" value="1"/>
</dbReference>
<dbReference type="EMBL" id="JACCFW010000001">
    <property type="protein sequence ID" value="NYJ76421.1"/>
    <property type="molecule type" value="Genomic_DNA"/>
</dbReference>
<dbReference type="GO" id="GO:0005506">
    <property type="term" value="F:iron ion binding"/>
    <property type="evidence" value="ECO:0007669"/>
    <property type="project" value="InterPro"/>
</dbReference>
<feature type="binding site" evidence="2">
    <location>
        <position position="120"/>
    </location>
    <ligand>
        <name>Fe cation</name>
        <dbReference type="ChEBI" id="CHEBI:24875"/>
        <note>catalytic</note>
    </ligand>
</feature>
<organism evidence="3 4">
    <name type="scientific">Allobranchiibius huperziae</name>
    <dbReference type="NCBI Taxonomy" id="1874116"/>
    <lineage>
        <taxon>Bacteria</taxon>
        <taxon>Bacillati</taxon>
        <taxon>Actinomycetota</taxon>
        <taxon>Actinomycetes</taxon>
        <taxon>Micrococcales</taxon>
        <taxon>Dermacoccaceae</taxon>
        <taxon>Allobranchiibius</taxon>
    </lineage>
</organism>
<feature type="binding site" evidence="2">
    <location>
        <position position="78"/>
    </location>
    <ligand>
        <name>Fe cation</name>
        <dbReference type="ChEBI" id="CHEBI:24875"/>
        <note>catalytic</note>
    </ligand>
</feature>
<keyword evidence="2" id="KW-0408">Iron</keyword>
<comment type="similarity">
    <text evidence="1">Belongs to the cysteine dioxygenase family.</text>
</comment>
<comment type="caution">
    <text evidence="3">The sequence shown here is derived from an EMBL/GenBank/DDBJ whole genome shotgun (WGS) entry which is preliminary data.</text>
</comment>
<proteinExistence type="inferred from homology"/>
<evidence type="ECO:0000256" key="1">
    <source>
        <dbReference type="ARBA" id="ARBA00006622"/>
    </source>
</evidence>
<dbReference type="InterPro" id="IPR014710">
    <property type="entry name" value="RmlC-like_jellyroll"/>
</dbReference>
<dbReference type="CDD" id="cd10548">
    <property type="entry name" value="cupin_CDO"/>
    <property type="match status" value="1"/>
</dbReference>
<keyword evidence="2" id="KW-0479">Metal-binding</keyword>
<protein>
    <submittedName>
        <fullName evidence="3">Putative metal-dependent enzyme (Double-stranded beta helix superfamily)</fullName>
    </submittedName>
</protein>
<sequence length="165" mass="17854">MTTLTAAPLTSTPRSGVHTPDQLLDIAHLFAHDWRLNALASISRDHAERHWIELASIPAVQVWAIAWPSGTGTGWHDHGIASGAFVVVSGALVEQAWHDGVRRTDLTDGQGKGFGADHVHDVQNLGSELAVSVHAYSPTLTDMTRYELQGDRLHRLGVDTAGDAW</sequence>
<dbReference type="InterPro" id="IPR010300">
    <property type="entry name" value="CDO_1"/>
</dbReference>
<dbReference type="Pfam" id="PF05995">
    <property type="entry name" value="CDO_I"/>
    <property type="match status" value="1"/>
</dbReference>
<dbReference type="RefSeq" id="WP_179483480.1">
    <property type="nucleotide sequence ID" value="NZ_JACCFW010000001.1"/>
</dbReference>
<evidence type="ECO:0000313" key="3">
    <source>
        <dbReference type="EMBL" id="NYJ76421.1"/>
    </source>
</evidence>
<dbReference type="AlphaFoldDB" id="A0A853DNT9"/>
<evidence type="ECO:0000256" key="2">
    <source>
        <dbReference type="PIRSR" id="PIRSR610300-51"/>
    </source>
</evidence>
<name>A0A853DNT9_9MICO</name>
<reference evidence="3 4" key="1">
    <citation type="submission" date="2020-07" db="EMBL/GenBank/DDBJ databases">
        <title>Sequencing the genomes of 1000 actinobacteria strains.</title>
        <authorList>
            <person name="Klenk H.-P."/>
        </authorList>
    </citation>
    <scope>NUCLEOTIDE SEQUENCE [LARGE SCALE GENOMIC DNA]</scope>
    <source>
        <strain evidence="3 4">DSM 29531</strain>
    </source>
</reference>
<dbReference type="GO" id="GO:0016702">
    <property type="term" value="F:oxidoreductase activity, acting on single donors with incorporation of molecular oxygen, incorporation of two atoms of oxygen"/>
    <property type="evidence" value="ECO:0007669"/>
    <property type="project" value="InterPro"/>
</dbReference>
<dbReference type="InterPro" id="IPR011051">
    <property type="entry name" value="RmlC_Cupin_sf"/>
</dbReference>
<dbReference type="Proteomes" id="UP000571817">
    <property type="component" value="Unassembled WGS sequence"/>
</dbReference>
<keyword evidence="4" id="KW-1185">Reference proteome</keyword>
<accession>A0A853DNT9</accession>
<feature type="binding site" evidence="2">
    <location>
        <position position="76"/>
    </location>
    <ligand>
        <name>Fe cation</name>
        <dbReference type="ChEBI" id="CHEBI:24875"/>
        <note>catalytic</note>
    </ligand>
</feature>
<dbReference type="SUPFAM" id="SSF51182">
    <property type="entry name" value="RmlC-like cupins"/>
    <property type="match status" value="1"/>
</dbReference>